<dbReference type="Gene3D" id="2.170.16.10">
    <property type="entry name" value="Hedgehog/Intein (Hint) domain"/>
    <property type="match status" value="1"/>
</dbReference>
<dbReference type="OrthoDB" id="2666939at2"/>
<accession>N9CA22</accession>
<dbReference type="InterPro" id="IPR036844">
    <property type="entry name" value="Hint_dom_sf"/>
</dbReference>
<organism evidence="1 2">
    <name type="scientific">Acinetobacter bouvetii DSM 14964 = CIP 107468</name>
    <dbReference type="NCBI Taxonomy" id="1120925"/>
    <lineage>
        <taxon>Bacteria</taxon>
        <taxon>Pseudomonadati</taxon>
        <taxon>Pseudomonadota</taxon>
        <taxon>Gammaproteobacteria</taxon>
        <taxon>Moraxellales</taxon>
        <taxon>Moraxellaceae</taxon>
        <taxon>Acinetobacter</taxon>
    </lineage>
</organism>
<reference evidence="1 2" key="1">
    <citation type="submission" date="2013-02" db="EMBL/GenBank/DDBJ databases">
        <title>The Genome Sequence of Acinetobacter bouvetii CIP 107468.</title>
        <authorList>
            <consortium name="The Broad Institute Genome Sequencing Platform"/>
            <consortium name="The Broad Institute Genome Sequencing Center for Infectious Disease"/>
            <person name="Cerqueira G."/>
            <person name="Feldgarden M."/>
            <person name="Courvalin P."/>
            <person name="Perichon B."/>
            <person name="Grillot-Courvalin C."/>
            <person name="Clermont D."/>
            <person name="Rocha E."/>
            <person name="Yoon E.-J."/>
            <person name="Nemec A."/>
            <person name="Walker B."/>
            <person name="Young S.K."/>
            <person name="Zeng Q."/>
            <person name="Gargeya S."/>
            <person name="Fitzgerald M."/>
            <person name="Haas B."/>
            <person name="Abouelleil A."/>
            <person name="Alvarado L."/>
            <person name="Arachchi H.M."/>
            <person name="Berlin A.M."/>
            <person name="Chapman S.B."/>
            <person name="Dewar J."/>
            <person name="Goldberg J."/>
            <person name="Griggs A."/>
            <person name="Gujja S."/>
            <person name="Hansen M."/>
            <person name="Howarth C."/>
            <person name="Imamovic A."/>
            <person name="Larimer J."/>
            <person name="McCowan C."/>
            <person name="Murphy C."/>
            <person name="Neiman D."/>
            <person name="Pearson M."/>
            <person name="Priest M."/>
            <person name="Roberts A."/>
            <person name="Saif S."/>
            <person name="Shea T."/>
            <person name="Sisk P."/>
            <person name="Sykes S."/>
            <person name="Wortman J."/>
            <person name="Nusbaum C."/>
            <person name="Birren B."/>
        </authorList>
    </citation>
    <scope>NUCLEOTIDE SEQUENCE [LARGE SCALE GENOMIC DNA]</scope>
    <source>
        <strain evidence="1 2">CIP 107468</strain>
    </source>
</reference>
<evidence type="ECO:0000313" key="2">
    <source>
        <dbReference type="Proteomes" id="UP000018460"/>
    </source>
</evidence>
<evidence type="ECO:0008006" key="3">
    <source>
        <dbReference type="Google" id="ProtNLM"/>
    </source>
</evidence>
<keyword evidence="2" id="KW-1185">Reference proteome</keyword>
<dbReference type="PATRIC" id="fig|1120925.3.peg.1510"/>
<dbReference type="SUPFAM" id="SSF51294">
    <property type="entry name" value="Hedgehog/intein (Hint) domain"/>
    <property type="match status" value="1"/>
</dbReference>
<sequence length="115" mass="12884">MILQNLEYDFPAGTRVVTKHGLVPIQNIKIGDLVLSQLDSGQGEPYYQPVDHIVYTEHKEIWESYYFEIKAGTDLATLHKGKLLKLSHKGKLKGISASASALFLVRTWAGRVLMS</sequence>
<comment type="caution">
    <text evidence="1">The sequence shown here is derived from an EMBL/GenBank/DDBJ whole genome shotgun (WGS) entry which is preliminary data.</text>
</comment>
<gene>
    <name evidence="1" type="ORF">F941_01432</name>
</gene>
<dbReference type="EMBL" id="APQD01000012">
    <property type="protein sequence ID" value="ENV82667.1"/>
    <property type="molecule type" value="Genomic_DNA"/>
</dbReference>
<protein>
    <recommendedName>
        <fullName evidence="3">Hedgehog/Intein (Hint) domain-containing protein</fullName>
    </recommendedName>
</protein>
<dbReference type="RefSeq" id="WP_005009554.1">
    <property type="nucleotide sequence ID" value="NZ_KB849727.1"/>
</dbReference>
<dbReference type="AlphaFoldDB" id="N9CA22"/>
<dbReference type="Proteomes" id="UP000018460">
    <property type="component" value="Unassembled WGS sequence"/>
</dbReference>
<proteinExistence type="predicted"/>
<evidence type="ECO:0000313" key="1">
    <source>
        <dbReference type="EMBL" id="ENV82667.1"/>
    </source>
</evidence>
<name>N9CA22_9GAMM</name>